<gene>
    <name evidence="2" type="ORF">AWC29_28215</name>
    <name evidence="1" type="ORF">BN973_01906</name>
</gene>
<organism evidence="1">
    <name type="scientific">Mycobacterium triplex</name>
    <dbReference type="NCBI Taxonomy" id="47839"/>
    <lineage>
        <taxon>Bacteria</taxon>
        <taxon>Bacillati</taxon>
        <taxon>Actinomycetota</taxon>
        <taxon>Actinomycetes</taxon>
        <taxon>Mycobacteriales</taxon>
        <taxon>Mycobacteriaceae</taxon>
        <taxon>Mycobacterium</taxon>
        <taxon>Mycobacterium simiae complex</taxon>
    </lineage>
</organism>
<keyword evidence="3" id="KW-1185">Reference proteome</keyword>
<dbReference type="AlphaFoldDB" id="A0A024JW18"/>
<dbReference type="OrthoDB" id="4380191at2"/>
<proteinExistence type="predicted"/>
<dbReference type="Proteomes" id="UP000028880">
    <property type="component" value="Unassembled WGS sequence"/>
</dbReference>
<dbReference type="RefSeq" id="WP_036467577.1">
    <property type="nucleotide sequence ID" value="NZ_HG964446.1"/>
</dbReference>
<evidence type="ECO:0000313" key="3">
    <source>
        <dbReference type="Proteomes" id="UP000193710"/>
    </source>
</evidence>
<name>A0A024JW18_9MYCO</name>
<accession>A0A024JW18</accession>
<reference evidence="1" key="2">
    <citation type="submission" date="2014-04" db="EMBL/GenBank/DDBJ databases">
        <authorList>
            <person name="Xu Y.W."/>
            <person name="Yang Q."/>
        </authorList>
    </citation>
    <scope>NUCLEOTIDE SEQUENCE</scope>
    <source>
        <strain evidence="1">DSM 44626</strain>
    </source>
</reference>
<dbReference type="EMBL" id="HG964446">
    <property type="protein sequence ID" value="CDO87552.1"/>
    <property type="molecule type" value="Genomic_DNA"/>
</dbReference>
<sequence>MWEFALLLLLVAVLGGLIAQRFIPRGPRGELLSGTLLVTGVSPRPDATGEQYVTIAGVINGPTVNEYPVYWRMAVDVEQWPSMGELHEVVYSSKNPDNWKFAPSAG</sequence>
<reference evidence="2 3" key="3">
    <citation type="submission" date="2016-01" db="EMBL/GenBank/DDBJ databases">
        <title>The new phylogeny of the genus Mycobacterium.</title>
        <authorList>
            <person name="Tarcisio F."/>
            <person name="Conor M."/>
            <person name="Antonella G."/>
            <person name="Elisabetta G."/>
            <person name="Giulia F.S."/>
            <person name="Sara T."/>
            <person name="Anna F."/>
            <person name="Clotilde B."/>
            <person name="Roberto B."/>
            <person name="Veronica D.S."/>
            <person name="Fabio R."/>
            <person name="Monica P."/>
            <person name="Olivier J."/>
            <person name="Enrico T."/>
            <person name="Nicola S."/>
        </authorList>
    </citation>
    <scope>NUCLEOTIDE SEQUENCE [LARGE SCALE GENOMIC DNA]</scope>
    <source>
        <strain evidence="2 3">DSM 44626</strain>
    </source>
</reference>
<evidence type="ECO:0000313" key="2">
    <source>
        <dbReference type="EMBL" id="ORW99614.1"/>
    </source>
</evidence>
<dbReference type="eggNOG" id="ENOG5031TP4">
    <property type="taxonomic scope" value="Bacteria"/>
</dbReference>
<reference evidence="1" key="1">
    <citation type="journal article" date="2014" name="Genome Announc.">
        <title>Draft Genome Sequence of Mycobacterium triplex DSM 44626.</title>
        <authorList>
            <person name="Sassi M."/>
            <person name="Croce O."/>
            <person name="Robert C."/>
            <person name="Raoult D."/>
            <person name="Drancourt M."/>
        </authorList>
    </citation>
    <scope>NUCLEOTIDE SEQUENCE [LARGE SCALE GENOMIC DNA]</scope>
    <source>
        <strain evidence="1">DSM 44626</strain>
    </source>
</reference>
<dbReference type="EMBL" id="LQPY01000038">
    <property type="protein sequence ID" value="ORW99614.1"/>
    <property type="molecule type" value="Genomic_DNA"/>
</dbReference>
<protein>
    <submittedName>
        <fullName evidence="1">Uncharacterized protein</fullName>
    </submittedName>
</protein>
<dbReference type="STRING" id="47839.BN973_01906"/>
<evidence type="ECO:0000313" key="1">
    <source>
        <dbReference type="EMBL" id="CDO87552.1"/>
    </source>
</evidence>
<dbReference type="Proteomes" id="UP000193710">
    <property type="component" value="Unassembled WGS sequence"/>
</dbReference>
<dbReference type="HOGENOM" id="CLU_134367_0_0_11"/>